<dbReference type="Pfam" id="PF04488">
    <property type="entry name" value="Gly_transf_sug"/>
    <property type="match status" value="1"/>
</dbReference>
<dbReference type="PANTHER" id="PTHR32385">
    <property type="entry name" value="MANNOSYL PHOSPHORYLINOSITOL CERAMIDE SYNTHASE"/>
    <property type="match status" value="1"/>
</dbReference>
<proteinExistence type="predicted"/>
<reference evidence="2 3" key="1">
    <citation type="journal article" date="2015" name="Genome Announc.">
        <title>Expanding the biotechnology potential of lactobacilli through comparative genomics of 213 strains and associated genera.</title>
        <authorList>
            <person name="Sun Z."/>
            <person name="Harris H.M."/>
            <person name="McCann A."/>
            <person name="Guo C."/>
            <person name="Argimon S."/>
            <person name="Zhang W."/>
            <person name="Yang X."/>
            <person name="Jeffery I.B."/>
            <person name="Cooney J.C."/>
            <person name="Kagawa T.F."/>
            <person name="Liu W."/>
            <person name="Song Y."/>
            <person name="Salvetti E."/>
            <person name="Wrobel A."/>
            <person name="Rasinkangas P."/>
            <person name="Parkhill J."/>
            <person name="Rea M.C."/>
            <person name="O'Sullivan O."/>
            <person name="Ritari J."/>
            <person name="Douillard F.P."/>
            <person name="Paul Ross R."/>
            <person name="Yang R."/>
            <person name="Briner A.E."/>
            <person name="Felis G.E."/>
            <person name="de Vos W.M."/>
            <person name="Barrangou R."/>
            <person name="Klaenhammer T.R."/>
            <person name="Caufield P.W."/>
            <person name="Cui Y."/>
            <person name="Zhang H."/>
            <person name="O'Toole P.W."/>
        </authorList>
    </citation>
    <scope>NUCLEOTIDE SEQUENCE [LARGE SCALE GENOMIC DNA]</scope>
    <source>
        <strain evidence="2 3">DSM 20314</strain>
    </source>
</reference>
<dbReference type="EMBL" id="AZCU01000001">
    <property type="protein sequence ID" value="KRK26875.1"/>
    <property type="molecule type" value="Genomic_DNA"/>
</dbReference>
<dbReference type="InterPro" id="IPR051706">
    <property type="entry name" value="Glycosyltransferase_domain"/>
</dbReference>
<dbReference type="Gene3D" id="3.90.550.20">
    <property type="match status" value="1"/>
</dbReference>
<gene>
    <name evidence="2" type="ORF">FD24_GL000004</name>
</gene>
<evidence type="ECO:0000313" key="2">
    <source>
        <dbReference type="EMBL" id="KRK26875.1"/>
    </source>
</evidence>
<dbReference type="RefSeq" id="WP_050338867.1">
    <property type="nucleotide sequence ID" value="NZ_AZCU01000001.1"/>
</dbReference>
<protein>
    <submittedName>
        <fullName evidence="2">Polysaccharide biosynthesis protein CpsM(V)</fullName>
    </submittedName>
</protein>
<evidence type="ECO:0000313" key="3">
    <source>
        <dbReference type="Proteomes" id="UP000051020"/>
    </source>
</evidence>
<accession>A0A837RE27</accession>
<dbReference type="GO" id="GO:0000030">
    <property type="term" value="F:mannosyltransferase activity"/>
    <property type="evidence" value="ECO:0007669"/>
    <property type="project" value="TreeGrafter"/>
</dbReference>
<organism evidence="2 3">
    <name type="scientific">Lactiplantibacillus pentosus DSM 20314</name>
    <dbReference type="NCBI Taxonomy" id="1423791"/>
    <lineage>
        <taxon>Bacteria</taxon>
        <taxon>Bacillati</taxon>
        <taxon>Bacillota</taxon>
        <taxon>Bacilli</taxon>
        <taxon>Lactobacillales</taxon>
        <taxon>Lactobacillaceae</taxon>
        <taxon>Lactiplantibacillus</taxon>
    </lineage>
</organism>
<dbReference type="AlphaFoldDB" id="A0A837RE27"/>
<dbReference type="InterPro" id="IPR007577">
    <property type="entry name" value="GlycoTrfase_DXD_sugar-bd_CS"/>
</dbReference>
<dbReference type="GO" id="GO:0016020">
    <property type="term" value="C:membrane"/>
    <property type="evidence" value="ECO:0007669"/>
    <property type="project" value="GOC"/>
</dbReference>
<dbReference type="InterPro" id="IPR029044">
    <property type="entry name" value="Nucleotide-diphossugar_trans"/>
</dbReference>
<dbReference type="SUPFAM" id="SSF53448">
    <property type="entry name" value="Nucleotide-diphospho-sugar transferases"/>
    <property type="match status" value="1"/>
</dbReference>
<keyword evidence="1" id="KW-0808">Transferase</keyword>
<dbReference type="GO" id="GO:0051999">
    <property type="term" value="P:mannosyl-inositol phosphorylceramide biosynthetic process"/>
    <property type="evidence" value="ECO:0007669"/>
    <property type="project" value="TreeGrafter"/>
</dbReference>
<name>A0A837RE27_LACPE</name>
<dbReference type="GeneID" id="49393470"/>
<dbReference type="Proteomes" id="UP000051020">
    <property type="component" value="Unassembled WGS sequence"/>
</dbReference>
<comment type="caution">
    <text evidence="2">The sequence shown here is derived from an EMBL/GenBank/DDBJ whole genome shotgun (WGS) entry which is preliminary data.</text>
</comment>
<evidence type="ECO:0000256" key="1">
    <source>
        <dbReference type="ARBA" id="ARBA00022679"/>
    </source>
</evidence>
<dbReference type="PANTHER" id="PTHR32385:SF15">
    <property type="entry name" value="INOSITOL PHOSPHOCERAMIDE MANNOSYLTRANSFERASE 1"/>
    <property type="match status" value="1"/>
</dbReference>
<sequence length="241" mass="27766">MIPKIIHYVWLGGCEKPKSVKQCIASWKKHCPDYVFMEWNEKNSPLTANEFVRKAYEDKMWAFVSDYIRMFAMDKYGGVYLDTDVNMLESLDSLLNNRFFTGFESEGLPFGGAVFGAEKKHELIRKMLRYYDSTTFVSNHAEKFINTRLVSQLLIDNYGCSKHDSEQRLEDGIHIYPSAILCNPSRCSILVHVRNGSWVSDANLMAKIGISLRKHIKTKMEAALYAQVKLIQEKVKESIKS</sequence>